<dbReference type="PANTHER" id="PTHR30231">
    <property type="entry name" value="DNA POLYMERASE III SUBUNIT EPSILON"/>
    <property type="match status" value="1"/>
</dbReference>
<evidence type="ECO:0000256" key="3">
    <source>
        <dbReference type="ARBA" id="ARBA00022839"/>
    </source>
</evidence>
<organism evidence="5 6">
    <name type="scientific">Paenibacillus harenae</name>
    <dbReference type="NCBI Taxonomy" id="306543"/>
    <lineage>
        <taxon>Bacteria</taxon>
        <taxon>Bacillati</taxon>
        <taxon>Bacillota</taxon>
        <taxon>Bacilli</taxon>
        <taxon>Bacillales</taxon>
        <taxon>Paenibacillaceae</taxon>
        <taxon>Paenibacillus</taxon>
    </lineage>
</organism>
<dbReference type="PANTHER" id="PTHR30231:SF4">
    <property type="entry name" value="PROTEIN NEN2"/>
    <property type="match status" value="1"/>
</dbReference>
<gene>
    <name evidence="5" type="ORF">J2T15_000176</name>
</gene>
<evidence type="ECO:0000259" key="4">
    <source>
        <dbReference type="SMART" id="SM00479"/>
    </source>
</evidence>
<sequence>MNLLYDENVVILFMNGLNYTVIDFETSGLDPAKDRVIEIAAIRCVGGEIASEFSTLVAFDGKLSPKITELTGITDRMTAGGMDEDTAFRILNRMIGDNVLIAHNALFDLGFLHHSLMRIAGRSFRNSFIDTLTMSRFRHLYPHTLKDMCDKYGIPLIGGHRALNDVIACWELFREMDREQSAASDLNKLGYIKKYGPPAWSPDNATLVPVELQYAPRLG</sequence>
<keyword evidence="6" id="KW-1185">Reference proteome</keyword>
<dbReference type="CDD" id="cd06127">
    <property type="entry name" value="DEDDh"/>
    <property type="match status" value="1"/>
</dbReference>
<dbReference type="InterPro" id="IPR013520">
    <property type="entry name" value="Ribonucl_H"/>
</dbReference>
<dbReference type="GO" id="GO:0004527">
    <property type="term" value="F:exonuclease activity"/>
    <property type="evidence" value="ECO:0007669"/>
    <property type="project" value="UniProtKB-KW"/>
</dbReference>
<evidence type="ECO:0000256" key="1">
    <source>
        <dbReference type="ARBA" id="ARBA00022722"/>
    </source>
</evidence>
<keyword evidence="2" id="KW-0378">Hydrolase</keyword>
<dbReference type="InterPro" id="IPR036397">
    <property type="entry name" value="RNaseH_sf"/>
</dbReference>
<evidence type="ECO:0000313" key="6">
    <source>
        <dbReference type="Proteomes" id="UP001229346"/>
    </source>
</evidence>
<feature type="domain" description="Exonuclease" evidence="4">
    <location>
        <begin position="18"/>
        <end position="182"/>
    </location>
</feature>
<dbReference type="SMART" id="SM00479">
    <property type="entry name" value="EXOIII"/>
    <property type="match status" value="1"/>
</dbReference>
<evidence type="ECO:0000313" key="5">
    <source>
        <dbReference type="EMBL" id="MDQ0110760.1"/>
    </source>
</evidence>
<evidence type="ECO:0000256" key="2">
    <source>
        <dbReference type="ARBA" id="ARBA00022801"/>
    </source>
</evidence>
<comment type="caution">
    <text evidence="5">The sequence shown here is derived from an EMBL/GenBank/DDBJ whole genome shotgun (WGS) entry which is preliminary data.</text>
</comment>
<dbReference type="SUPFAM" id="SSF53098">
    <property type="entry name" value="Ribonuclease H-like"/>
    <property type="match status" value="1"/>
</dbReference>
<protein>
    <submittedName>
        <fullName evidence="5">DNA polymerase III epsilon subunit family exonuclease</fullName>
    </submittedName>
</protein>
<dbReference type="InterPro" id="IPR006054">
    <property type="entry name" value="DnaQ"/>
</dbReference>
<accession>A0ABT9TTT3</accession>
<dbReference type="EMBL" id="JAUSSU010000001">
    <property type="protein sequence ID" value="MDQ0110760.1"/>
    <property type="molecule type" value="Genomic_DNA"/>
</dbReference>
<dbReference type="Gene3D" id="3.30.420.10">
    <property type="entry name" value="Ribonuclease H-like superfamily/Ribonuclease H"/>
    <property type="match status" value="1"/>
</dbReference>
<proteinExistence type="predicted"/>
<keyword evidence="1" id="KW-0540">Nuclease</keyword>
<dbReference type="Proteomes" id="UP001229346">
    <property type="component" value="Unassembled WGS sequence"/>
</dbReference>
<dbReference type="InterPro" id="IPR012337">
    <property type="entry name" value="RNaseH-like_sf"/>
</dbReference>
<reference evidence="5 6" key="1">
    <citation type="submission" date="2023-07" db="EMBL/GenBank/DDBJ databases">
        <title>Sorghum-associated microbial communities from plants grown in Nebraska, USA.</title>
        <authorList>
            <person name="Schachtman D."/>
        </authorList>
    </citation>
    <scope>NUCLEOTIDE SEQUENCE [LARGE SCALE GENOMIC DNA]</scope>
    <source>
        <strain evidence="5 6">CC482</strain>
    </source>
</reference>
<name>A0ABT9TTT3_PAEHA</name>
<keyword evidence="3 5" id="KW-0269">Exonuclease</keyword>
<dbReference type="RefSeq" id="WP_307472692.1">
    <property type="nucleotide sequence ID" value="NZ_JAUSST010000004.1"/>
</dbReference>
<dbReference type="Pfam" id="PF00929">
    <property type="entry name" value="RNase_T"/>
    <property type="match status" value="1"/>
</dbReference>
<dbReference type="NCBIfam" id="TIGR00573">
    <property type="entry name" value="dnaq"/>
    <property type="match status" value="1"/>
</dbReference>